<dbReference type="Pfam" id="PF13560">
    <property type="entry name" value="HTH_31"/>
    <property type="match status" value="1"/>
</dbReference>
<sequence length="451" mass="48934">MTCVRRLAGSVNRSRRHPDTKGNGEAEVAQAPRRLSPQVSVRDAFGAAVRDLRERRGLSQADLGSLVFVSKDQIGKVEKAMRWPTPELIAGLDRELGAAGLLQAFEPSLRSQRRVAQPPLRRMETTLERAALDWLTTSTGEVRILGSGAEVDEEEVETVAQQLTRFRELDHEHGAGRTHQLVSNYAAVDLEHLLARTPVDEATATTLYSTAAGFWELVGYQSIDLGRDEYARECYLRALELTTAAGDRLYGGYLLSVSSAHLALHGGDVDQTIRMARTGIHGTADIAEPTVRSAFEAVLARGEARRGDEKAATKALLSAEANLASAEPDNAPAWIGYFTPAYLADEMAHSFHDLGHQVLAQEQAGEALSQIASGHVRRLAIDTALMASSLARAGDPEQACAVGRRAVDLAAQTSSARSRSRIDELRQDLVPFADLKSVVEFGDYARFALAD</sequence>
<evidence type="ECO:0000256" key="1">
    <source>
        <dbReference type="SAM" id="MobiDB-lite"/>
    </source>
</evidence>
<dbReference type="Gene3D" id="1.10.260.40">
    <property type="entry name" value="lambda repressor-like DNA-binding domains"/>
    <property type="match status" value="1"/>
</dbReference>
<dbReference type="AlphaFoldDB" id="A0A4V2XQM0"/>
<protein>
    <submittedName>
        <fullName evidence="3">XRE family transcriptional regulator</fullName>
    </submittedName>
</protein>
<proteinExistence type="predicted"/>
<accession>A0A4V2XQM0</accession>
<dbReference type="InterPro" id="IPR001387">
    <property type="entry name" value="Cro/C1-type_HTH"/>
</dbReference>
<comment type="caution">
    <text evidence="3">The sequence shown here is derived from an EMBL/GenBank/DDBJ whole genome shotgun (WGS) entry which is preliminary data.</text>
</comment>
<dbReference type="SMART" id="SM00530">
    <property type="entry name" value="HTH_XRE"/>
    <property type="match status" value="1"/>
</dbReference>
<dbReference type="Proteomes" id="UP000295075">
    <property type="component" value="Unassembled WGS sequence"/>
</dbReference>
<name>A0A4V2XQM0_9ACTN</name>
<dbReference type="PROSITE" id="PS50943">
    <property type="entry name" value="HTH_CROC1"/>
    <property type="match status" value="1"/>
</dbReference>
<keyword evidence="4" id="KW-1185">Reference proteome</keyword>
<gene>
    <name evidence="3" type="ORF">E1261_22235</name>
</gene>
<organism evidence="3 4">
    <name type="scientific">Kribbella albertanoniae</name>
    <dbReference type="NCBI Taxonomy" id="1266829"/>
    <lineage>
        <taxon>Bacteria</taxon>
        <taxon>Bacillati</taxon>
        <taxon>Actinomycetota</taxon>
        <taxon>Actinomycetes</taxon>
        <taxon>Propionibacteriales</taxon>
        <taxon>Kribbellaceae</taxon>
        <taxon>Kribbella</taxon>
    </lineage>
</organism>
<evidence type="ECO:0000313" key="4">
    <source>
        <dbReference type="Proteomes" id="UP000295075"/>
    </source>
</evidence>
<dbReference type="CDD" id="cd00093">
    <property type="entry name" value="HTH_XRE"/>
    <property type="match status" value="1"/>
</dbReference>
<feature type="domain" description="HTH cro/C1-type" evidence="2">
    <location>
        <begin position="49"/>
        <end position="102"/>
    </location>
</feature>
<reference evidence="3 4" key="1">
    <citation type="submission" date="2019-03" db="EMBL/GenBank/DDBJ databases">
        <title>Draft genome sequences of novel Actinobacteria.</title>
        <authorList>
            <person name="Sahin N."/>
            <person name="Ay H."/>
            <person name="Saygin H."/>
        </authorList>
    </citation>
    <scope>NUCLEOTIDE SEQUENCE [LARGE SCALE GENOMIC DNA]</scope>
    <source>
        <strain evidence="3 4">JCM 30547</strain>
    </source>
</reference>
<dbReference type="InterPro" id="IPR010982">
    <property type="entry name" value="Lambda_DNA-bd_dom_sf"/>
</dbReference>
<dbReference type="GO" id="GO:0003677">
    <property type="term" value="F:DNA binding"/>
    <property type="evidence" value="ECO:0007669"/>
    <property type="project" value="InterPro"/>
</dbReference>
<evidence type="ECO:0000259" key="2">
    <source>
        <dbReference type="PROSITE" id="PS50943"/>
    </source>
</evidence>
<dbReference type="EMBL" id="SMKA01000107">
    <property type="protein sequence ID" value="TDC26545.1"/>
    <property type="molecule type" value="Genomic_DNA"/>
</dbReference>
<dbReference type="OrthoDB" id="3213425at2"/>
<dbReference type="SUPFAM" id="SSF47413">
    <property type="entry name" value="lambda repressor-like DNA-binding domains"/>
    <property type="match status" value="1"/>
</dbReference>
<feature type="region of interest" description="Disordered" evidence="1">
    <location>
        <begin position="7"/>
        <end position="33"/>
    </location>
</feature>
<evidence type="ECO:0000313" key="3">
    <source>
        <dbReference type="EMBL" id="TDC26545.1"/>
    </source>
</evidence>